<comment type="caution">
    <text evidence="1">The sequence shown here is derived from an EMBL/GenBank/DDBJ whole genome shotgun (WGS) entry which is preliminary data.</text>
</comment>
<evidence type="ECO:0000313" key="2">
    <source>
        <dbReference type="Proteomes" id="UP000237819"/>
    </source>
</evidence>
<organism evidence="1 2">
    <name type="scientific">Blastopirellula marina</name>
    <dbReference type="NCBI Taxonomy" id="124"/>
    <lineage>
        <taxon>Bacteria</taxon>
        <taxon>Pseudomonadati</taxon>
        <taxon>Planctomycetota</taxon>
        <taxon>Planctomycetia</taxon>
        <taxon>Pirellulales</taxon>
        <taxon>Pirellulaceae</taxon>
        <taxon>Blastopirellula</taxon>
    </lineage>
</organism>
<reference evidence="1 2" key="1">
    <citation type="submission" date="2018-02" db="EMBL/GenBank/DDBJ databases">
        <title>Comparative genomes isolates from brazilian mangrove.</title>
        <authorList>
            <person name="Araujo J.E."/>
            <person name="Taketani R.G."/>
            <person name="Silva M.C.P."/>
            <person name="Loureco M.V."/>
            <person name="Andreote F.D."/>
        </authorList>
    </citation>
    <scope>NUCLEOTIDE SEQUENCE [LARGE SCALE GENOMIC DNA]</scope>
    <source>
        <strain evidence="1 2">Nap-Phe MGV</strain>
    </source>
</reference>
<dbReference type="RefSeq" id="WP_105333342.1">
    <property type="nucleotide sequence ID" value="NZ_PUHZ01000001.1"/>
</dbReference>
<gene>
    <name evidence="1" type="ORF">C5Y93_00060</name>
</gene>
<sequence length="172" mass="19845">MSYSTVAYSLVLSEVQAISLPEKEELIRVALDERDFRDEAEQAFQHQVLLAIFGSGPPPSEVPYMLTHAFRSVCSFFARPIPTPIEMPAIHELCLDTTFGLNPPPFGFTHVDENVSYMTYHAMLRERPLLDECDREPLTFPDAEFVLEYRKVFLSWFDFCLERKSDLLSIEM</sequence>
<evidence type="ECO:0008006" key="3">
    <source>
        <dbReference type="Google" id="ProtNLM"/>
    </source>
</evidence>
<dbReference type="Proteomes" id="UP000237819">
    <property type="component" value="Unassembled WGS sequence"/>
</dbReference>
<proteinExistence type="predicted"/>
<dbReference type="EMBL" id="PUHZ01000001">
    <property type="protein sequence ID" value="PQO48111.1"/>
    <property type="molecule type" value="Genomic_DNA"/>
</dbReference>
<name>A0A2S8GUQ6_9BACT</name>
<dbReference type="AlphaFoldDB" id="A0A2S8GUQ6"/>
<evidence type="ECO:0000313" key="1">
    <source>
        <dbReference type="EMBL" id="PQO48111.1"/>
    </source>
</evidence>
<protein>
    <recommendedName>
        <fullName evidence="3">DUF1877 domain-containing protein</fullName>
    </recommendedName>
</protein>
<accession>A0A2S8GUQ6</accession>